<reference evidence="2 3" key="1">
    <citation type="journal article" date="2020" name="Nature">
        <title>Six reference-quality genomes reveal evolution of bat adaptations.</title>
        <authorList>
            <person name="Jebb D."/>
            <person name="Huang Z."/>
            <person name="Pippel M."/>
            <person name="Hughes G.M."/>
            <person name="Lavrichenko K."/>
            <person name="Devanna P."/>
            <person name="Winkler S."/>
            <person name="Jermiin L.S."/>
            <person name="Skirmuntt E.C."/>
            <person name="Katzourakis A."/>
            <person name="Burkitt-Gray L."/>
            <person name="Ray D.A."/>
            <person name="Sullivan K.A.M."/>
            <person name="Roscito J.G."/>
            <person name="Kirilenko B.M."/>
            <person name="Davalos L.M."/>
            <person name="Corthals A.P."/>
            <person name="Power M.L."/>
            <person name="Jones G."/>
            <person name="Ransome R.D."/>
            <person name="Dechmann D.K.N."/>
            <person name="Locatelli A.G."/>
            <person name="Puechmaille S.J."/>
            <person name="Fedrigo O."/>
            <person name="Jarvis E.D."/>
            <person name="Hiller M."/>
            <person name="Vernes S.C."/>
            <person name="Myers E.W."/>
            <person name="Teeling E.C."/>
        </authorList>
    </citation>
    <scope>NUCLEOTIDE SEQUENCE [LARGE SCALE GENOMIC DNA]</scope>
    <source>
        <strain evidence="2">MRouAeg1</strain>
        <tissue evidence="2">Muscle</tissue>
    </source>
</reference>
<organism evidence="2 3">
    <name type="scientific">Rousettus aegyptiacus</name>
    <name type="common">Egyptian fruit bat</name>
    <name type="synonym">Pteropus aegyptiacus</name>
    <dbReference type="NCBI Taxonomy" id="9407"/>
    <lineage>
        <taxon>Eukaryota</taxon>
        <taxon>Metazoa</taxon>
        <taxon>Chordata</taxon>
        <taxon>Craniata</taxon>
        <taxon>Vertebrata</taxon>
        <taxon>Euteleostomi</taxon>
        <taxon>Mammalia</taxon>
        <taxon>Eutheria</taxon>
        <taxon>Laurasiatheria</taxon>
        <taxon>Chiroptera</taxon>
        <taxon>Yinpterochiroptera</taxon>
        <taxon>Pteropodoidea</taxon>
        <taxon>Pteropodidae</taxon>
        <taxon>Rousettinae</taxon>
        <taxon>Rousettus</taxon>
    </lineage>
</organism>
<evidence type="ECO:0000256" key="1">
    <source>
        <dbReference type="SAM" id="MobiDB-lite"/>
    </source>
</evidence>
<evidence type="ECO:0000313" key="2">
    <source>
        <dbReference type="EMBL" id="KAF6485238.1"/>
    </source>
</evidence>
<dbReference type="Proteomes" id="UP000593571">
    <property type="component" value="Unassembled WGS sequence"/>
</dbReference>
<comment type="caution">
    <text evidence="2">The sequence shown here is derived from an EMBL/GenBank/DDBJ whole genome shotgun (WGS) entry which is preliminary data.</text>
</comment>
<proteinExistence type="predicted"/>
<feature type="region of interest" description="Disordered" evidence="1">
    <location>
        <begin position="23"/>
        <end position="67"/>
    </location>
</feature>
<dbReference type="EMBL" id="JACASE010000003">
    <property type="protein sequence ID" value="KAF6485238.1"/>
    <property type="molecule type" value="Genomic_DNA"/>
</dbReference>
<evidence type="ECO:0000313" key="3">
    <source>
        <dbReference type="Proteomes" id="UP000593571"/>
    </source>
</evidence>
<accession>A0A7J8ILN0</accession>
<dbReference type="AlphaFoldDB" id="A0A7J8ILN0"/>
<sequence>MLTPQLRAPRGTRAPGAAVHTVIAGHSPSEQPRRRPVQGSGLPGRRISAWSPRQWGRRGGGGCPRGRRELVAPVAQRRGVVEVAQVALPSVASHCGRCLRVAGGRANGGPRPCPGAGAPSLGSAWAAGAGARSDHAVLAARSDSAGLQP</sequence>
<keyword evidence="3" id="KW-1185">Reference proteome</keyword>
<name>A0A7J8ILN0_ROUAE</name>
<gene>
    <name evidence="2" type="ORF">HJG63_010492</name>
</gene>
<protein>
    <submittedName>
        <fullName evidence="2">Uncharacterized protein</fullName>
    </submittedName>
</protein>